<dbReference type="Proteomes" id="UP000095746">
    <property type="component" value="Unassembled WGS sequence"/>
</dbReference>
<dbReference type="AlphaFoldDB" id="A0A174W7X0"/>
<evidence type="ECO:0000313" key="2">
    <source>
        <dbReference type="Proteomes" id="UP000095746"/>
    </source>
</evidence>
<organism evidence="1 2">
    <name type="scientific">Flavonifractor plautii</name>
    <name type="common">Fusobacterium plautii</name>
    <dbReference type="NCBI Taxonomy" id="292800"/>
    <lineage>
        <taxon>Bacteria</taxon>
        <taxon>Bacillati</taxon>
        <taxon>Bacillota</taxon>
        <taxon>Clostridia</taxon>
        <taxon>Eubacteriales</taxon>
        <taxon>Oscillospiraceae</taxon>
        <taxon>Flavonifractor</taxon>
    </lineage>
</organism>
<name>A0A174W7X0_FLAPL</name>
<evidence type="ECO:0000313" key="1">
    <source>
        <dbReference type="EMBL" id="CUQ41756.1"/>
    </source>
</evidence>
<protein>
    <submittedName>
        <fullName evidence="1">Uncharacterized protein</fullName>
    </submittedName>
</protein>
<gene>
    <name evidence="1" type="ORF">ERS852411_04380</name>
</gene>
<sequence length="78" mass="8902">MNAICRERIWDSSLWVRSRMGVPSRRYSPRVGTSRQPRMFIIVDLPEPEVPMMATNSPWSMLSVTPSSALTWFSCPSA</sequence>
<reference evidence="1 2" key="1">
    <citation type="submission" date="2015-09" db="EMBL/GenBank/DDBJ databases">
        <authorList>
            <consortium name="Pathogen Informatics"/>
        </authorList>
    </citation>
    <scope>NUCLEOTIDE SEQUENCE [LARGE SCALE GENOMIC DNA]</scope>
    <source>
        <strain evidence="1 2">2789STDY5608854</strain>
    </source>
</reference>
<dbReference type="EMBL" id="CYZT01001092">
    <property type="protein sequence ID" value="CUQ41756.1"/>
    <property type="molecule type" value="Genomic_DNA"/>
</dbReference>
<proteinExistence type="predicted"/>
<accession>A0A174W7X0</accession>